<organism evidence="1 2">
    <name type="scientific">Mycoplana rhizolycopersici</name>
    <dbReference type="NCBI Taxonomy" id="2746702"/>
    <lineage>
        <taxon>Bacteria</taxon>
        <taxon>Pseudomonadati</taxon>
        <taxon>Pseudomonadota</taxon>
        <taxon>Alphaproteobacteria</taxon>
        <taxon>Hyphomicrobiales</taxon>
        <taxon>Rhizobiaceae</taxon>
        <taxon>Mycoplana</taxon>
    </lineage>
</organism>
<name>A0ABX2QDF1_9HYPH</name>
<dbReference type="Proteomes" id="UP000659172">
    <property type="component" value="Unassembled WGS sequence"/>
</dbReference>
<gene>
    <name evidence="1" type="ORF">HV823_04165</name>
</gene>
<keyword evidence="2" id="KW-1185">Reference proteome</keyword>
<sequence>MNVRYAKYRTDTGEILSTGACANEELCYLQMEDAENEHILLHVSADDATQWVDGDGNIADRPLLDVPEAASITADGITEVAGALPAGTVVQFNGVTAVTDGAAFAFTTDMPGTYVFDFQPPFPFIPRTLTIEATDAV</sequence>
<protein>
    <submittedName>
        <fullName evidence="1">Uncharacterized protein</fullName>
    </submittedName>
</protein>
<dbReference type="EMBL" id="JABXYK010000002">
    <property type="protein sequence ID" value="NVP54449.1"/>
    <property type="molecule type" value="Genomic_DNA"/>
</dbReference>
<dbReference type="RefSeq" id="WP_176948468.1">
    <property type="nucleotide sequence ID" value="NZ_JABXYK010000002.1"/>
</dbReference>
<reference evidence="1 2" key="1">
    <citation type="submission" date="2020-06" db="EMBL/GenBank/DDBJ databases">
        <title>Rhizobium sp.nov. isolated from the tomato plant.</title>
        <authorList>
            <person name="Thin K.K."/>
            <person name="Zhang X."/>
            <person name="He S."/>
        </authorList>
    </citation>
    <scope>NUCLEOTIDE SEQUENCE [LARGE SCALE GENOMIC DNA]</scope>
    <source>
        <strain evidence="1 2">DBTS2</strain>
    </source>
</reference>
<proteinExistence type="predicted"/>
<evidence type="ECO:0000313" key="2">
    <source>
        <dbReference type="Proteomes" id="UP000659172"/>
    </source>
</evidence>
<accession>A0ABX2QDF1</accession>
<evidence type="ECO:0000313" key="1">
    <source>
        <dbReference type="EMBL" id="NVP54449.1"/>
    </source>
</evidence>
<comment type="caution">
    <text evidence="1">The sequence shown here is derived from an EMBL/GenBank/DDBJ whole genome shotgun (WGS) entry which is preliminary data.</text>
</comment>